<dbReference type="RefSeq" id="WP_188322106.1">
    <property type="nucleotide sequence ID" value="NZ_CP060203.1"/>
</dbReference>
<dbReference type="KEGG" id="cmaq:H0S70_06470"/>
<dbReference type="Proteomes" id="UP000516438">
    <property type="component" value="Chromosome"/>
</dbReference>
<reference evidence="1 2" key="1">
    <citation type="submission" date="2020-07" db="EMBL/GenBank/DDBJ databases">
        <title>Complete genome and description of Chryseobacterium manosquense strain Marseille-Q2069 sp. nov.</title>
        <authorList>
            <person name="Boxberger M."/>
        </authorList>
    </citation>
    <scope>NUCLEOTIDE SEQUENCE [LARGE SCALE GENOMIC DNA]</scope>
    <source>
        <strain evidence="1 2">Marseille-Q2069</strain>
    </source>
</reference>
<dbReference type="AlphaFoldDB" id="A0A7H1E029"/>
<sequence length="140" mass="16047">MKKTLTTLILCFAIFSCNKNDYILESKISAEIIQKKELNLSNYNDFDWDSLIIISPYSSIEKIAAENKLDLANVSKSIESLDNINLIIFIKDKRAVKTCELKRMYGDFNGIYGQIIPKNKANFYMTGDIFPKNPAKIHLK</sequence>
<proteinExistence type="predicted"/>
<dbReference type="PROSITE" id="PS51257">
    <property type="entry name" value="PROKAR_LIPOPROTEIN"/>
    <property type="match status" value="1"/>
</dbReference>
<keyword evidence="2" id="KW-1185">Reference proteome</keyword>
<name>A0A7H1E029_9FLAO</name>
<gene>
    <name evidence="1" type="ORF">H0S70_06470</name>
</gene>
<evidence type="ECO:0000313" key="1">
    <source>
        <dbReference type="EMBL" id="QNS42587.1"/>
    </source>
</evidence>
<protein>
    <submittedName>
        <fullName evidence="1">Uncharacterized protein</fullName>
    </submittedName>
</protein>
<organism evidence="1 2">
    <name type="scientific">Chryseobacterium manosquense</name>
    <dbReference type="NCBI Taxonomy" id="2754694"/>
    <lineage>
        <taxon>Bacteria</taxon>
        <taxon>Pseudomonadati</taxon>
        <taxon>Bacteroidota</taxon>
        <taxon>Flavobacteriia</taxon>
        <taxon>Flavobacteriales</taxon>
        <taxon>Weeksellaceae</taxon>
        <taxon>Chryseobacterium group</taxon>
        <taxon>Chryseobacterium</taxon>
    </lineage>
</organism>
<evidence type="ECO:0000313" key="2">
    <source>
        <dbReference type="Proteomes" id="UP000516438"/>
    </source>
</evidence>
<accession>A0A7H1E029</accession>
<dbReference type="EMBL" id="CP060203">
    <property type="protein sequence ID" value="QNS42587.1"/>
    <property type="molecule type" value="Genomic_DNA"/>
</dbReference>